<proteinExistence type="predicted"/>
<protein>
    <submittedName>
        <fullName evidence="1">Uncharacterized protein</fullName>
    </submittedName>
</protein>
<reference evidence="1 2" key="1">
    <citation type="journal article" date="2018" name="MBio">
        <title>Comparative Genomics Reveals the Core Gene Toolbox for the Fungus-Insect Symbiosis.</title>
        <authorList>
            <person name="Wang Y."/>
            <person name="Stata M."/>
            <person name="Wang W."/>
            <person name="Stajich J.E."/>
            <person name="White M.M."/>
            <person name="Moncalvo J.M."/>
        </authorList>
    </citation>
    <scope>NUCLEOTIDE SEQUENCE [LARGE SCALE GENOMIC DNA]</scope>
    <source>
        <strain evidence="1 2">AUS-77-4</strain>
    </source>
</reference>
<name>A0A2T9XX48_9FUNG</name>
<gene>
    <name evidence="1" type="ORF">BB559_007489</name>
</gene>
<keyword evidence="2" id="KW-1185">Reference proteome</keyword>
<dbReference type="EMBL" id="MBFT01001253">
    <property type="protein sequence ID" value="PVU84662.1"/>
    <property type="molecule type" value="Genomic_DNA"/>
</dbReference>
<evidence type="ECO:0000313" key="1">
    <source>
        <dbReference type="EMBL" id="PVU84662.1"/>
    </source>
</evidence>
<dbReference type="AlphaFoldDB" id="A0A2T9XX48"/>
<dbReference type="Proteomes" id="UP000245699">
    <property type="component" value="Unassembled WGS sequence"/>
</dbReference>
<feature type="non-terminal residue" evidence="1">
    <location>
        <position position="119"/>
    </location>
</feature>
<accession>A0A2T9XX48</accession>
<organism evidence="1 2">
    <name type="scientific">Furculomyces boomerangus</name>
    <dbReference type="NCBI Taxonomy" id="61424"/>
    <lineage>
        <taxon>Eukaryota</taxon>
        <taxon>Fungi</taxon>
        <taxon>Fungi incertae sedis</taxon>
        <taxon>Zoopagomycota</taxon>
        <taxon>Kickxellomycotina</taxon>
        <taxon>Harpellomycetes</taxon>
        <taxon>Harpellales</taxon>
        <taxon>Harpellaceae</taxon>
        <taxon>Furculomyces</taxon>
    </lineage>
</organism>
<evidence type="ECO:0000313" key="2">
    <source>
        <dbReference type="Proteomes" id="UP000245699"/>
    </source>
</evidence>
<comment type="caution">
    <text evidence="1">The sequence shown here is derived from an EMBL/GenBank/DDBJ whole genome shotgun (WGS) entry which is preliminary data.</text>
</comment>
<sequence length="119" mass="13421">MKLSVFLGEFKFHVAYRSSIHSNRWGKKEYPNIENICAIYGNFGRVNNAASNSNFLSKILQKEPGIENLTIKNSTLKLKNCTGAELKRGVVFYSLVKAKESSLLDKTGGYMYLNAYISK</sequence>